<evidence type="ECO:0000313" key="7">
    <source>
        <dbReference type="EMBL" id="PAV81945.1"/>
    </source>
</evidence>
<protein>
    <recommendedName>
        <fullName evidence="6">Peptidase A2 domain-containing protein</fullName>
    </recommendedName>
</protein>
<feature type="domain" description="Peptidase A2" evidence="6">
    <location>
        <begin position="244"/>
        <end position="284"/>
    </location>
</feature>
<dbReference type="STRING" id="2018661.A0A2A2L785"/>
<dbReference type="PANTHER" id="PTHR12917:SF1">
    <property type="entry name" value="AT13091P"/>
    <property type="match status" value="1"/>
</dbReference>
<organism evidence="7 8">
    <name type="scientific">Diploscapter pachys</name>
    <dbReference type="NCBI Taxonomy" id="2018661"/>
    <lineage>
        <taxon>Eukaryota</taxon>
        <taxon>Metazoa</taxon>
        <taxon>Ecdysozoa</taxon>
        <taxon>Nematoda</taxon>
        <taxon>Chromadorea</taxon>
        <taxon>Rhabditida</taxon>
        <taxon>Rhabditina</taxon>
        <taxon>Rhabditomorpha</taxon>
        <taxon>Rhabditoidea</taxon>
        <taxon>Rhabditidae</taxon>
        <taxon>Diploscapter</taxon>
    </lineage>
</organism>
<sequence>MLVSVMFDDINDVVLPIEVNDELRHDAFITLVLSQFNRNDTADKYTILHDGKVWSQDEIVKVEGTLRSMDIKEGSLVMLTRKIGTDLPSSSAAPAPSQPQSTAPTGNPLQNLIKSIVIPKSHQEAILELQVSKAATKVFNELKNPAERAKFQKQQPIIVTMFDKHQNDLGAFIIEFREMFVADRIKKLRALQNPESQEAQAIIEELIRNERLDKAASEAMEEIPEAFVQVQMLYFRTTLNGHDVTAFVDTGAQTTIISKSAAERCNLMKMMDTRCHIILNGVGGAKKSLGKVFKCDMIVEGHHFWVSLTVCPDDSIGMDLIFGLDLLLRHHATIDLSKRVVIFNNQATAPLLSEAEAEKLKVTREGIYGDPFASVEQSSSSQSGTSANSATSAAKEEAGKKKQDDPSMEH</sequence>
<evidence type="ECO:0000256" key="1">
    <source>
        <dbReference type="ARBA" id="ARBA00009136"/>
    </source>
</evidence>
<feature type="compositionally biased region" description="Low complexity" evidence="5">
    <location>
        <begin position="373"/>
        <end position="393"/>
    </location>
</feature>
<evidence type="ECO:0000256" key="4">
    <source>
        <dbReference type="ARBA" id="ARBA00022801"/>
    </source>
</evidence>
<dbReference type="AlphaFoldDB" id="A0A2A2L785"/>
<dbReference type="SUPFAM" id="SSF50630">
    <property type="entry name" value="Acid proteases"/>
    <property type="match status" value="1"/>
</dbReference>
<dbReference type="GO" id="GO:0006508">
    <property type="term" value="P:proteolysis"/>
    <property type="evidence" value="ECO:0007669"/>
    <property type="project" value="UniProtKB-KW"/>
</dbReference>
<keyword evidence="3" id="KW-0064">Aspartyl protease</keyword>
<dbReference type="PANTHER" id="PTHR12917">
    <property type="entry name" value="ASPARTYL PROTEASE DDI-RELATED"/>
    <property type="match status" value="1"/>
</dbReference>
<comment type="caution">
    <text evidence="7">The sequence shown here is derived from an EMBL/GenBank/DDBJ whole genome shotgun (WGS) entry which is preliminary data.</text>
</comment>
<dbReference type="PROSITE" id="PS50175">
    <property type="entry name" value="ASP_PROT_RETROV"/>
    <property type="match status" value="1"/>
</dbReference>
<keyword evidence="2" id="KW-0645">Protease</keyword>
<evidence type="ECO:0000256" key="3">
    <source>
        <dbReference type="ARBA" id="ARBA00022750"/>
    </source>
</evidence>
<gene>
    <name evidence="7" type="ORF">WR25_26871</name>
</gene>
<dbReference type="Proteomes" id="UP000218231">
    <property type="component" value="Unassembled WGS sequence"/>
</dbReference>
<accession>A0A2A2L785</accession>
<evidence type="ECO:0000313" key="8">
    <source>
        <dbReference type="Proteomes" id="UP000218231"/>
    </source>
</evidence>
<keyword evidence="4" id="KW-0378">Hydrolase</keyword>
<dbReference type="OrthoDB" id="1047367at2759"/>
<dbReference type="InterPro" id="IPR001995">
    <property type="entry name" value="Peptidase_A2_cat"/>
</dbReference>
<dbReference type="InterPro" id="IPR019103">
    <property type="entry name" value="Peptidase_aspartic_DDI1-type"/>
</dbReference>
<dbReference type="GO" id="GO:0004190">
    <property type="term" value="F:aspartic-type endopeptidase activity"/>
    <property type="evidence" value="ECO:0007669"/>
    <property type="project" value="UniProtKB-KW"/>
</dbReference>
<dbReference type="EMBL" id="LIAE01007104">
    <property type="protein sequence ID" value="PAV81945.1"/>
    <property type="molecule type" value="Genomic_DNA"/>
</dbReference>
<feature type="region of interest" description="Disordered" evidence="5">
    <location>
        <begin position="372"/>
        <end position="410"/>
    </location>
</feature>
<keyword evidence="8" id="KW-1185">Reference proteome</keyword>
<feature type="compositionally biased region" description="Basic and acidic residues" evidence="5">
    <location>
        <begin position="394"/>
        <end position="410"/>
    </location>
</feature>
<evidence type="ECO:0000256" key="5">
    <source>
        <dbReference type="SAM" id="MobiDB-lite"/>
    </source>
</evidence>
<dbReference type="Gene3D" id="2.40.70.10">
    <property type="entry name" value="Acid Proteases"/>
    <property type="match status" value="1"/>
</dbReference>
<proteinExistence type="inferred from homology"/>
<dbReference type="Pfam" id="PF09668">
    <property type="entry name" value="Asp_protease"/>
    <property type="match status" value="1"/>
</dbReference>
<dbReference type="InterPro" id="IPR021109">
    <property type="entry name" value="Peptidase_aspartic_dom_sf"/>
</dbReference>
<comment type="similarity">
    <text evidence="1">Belongs to the DDI1 family.</text>
</comment>
<evidence type="ECO:0000256" key="2">
    <source>
        <dbReference type="ARBA" id="ARBA00022670"/>
    </source>
</evidence>
<name>A0A2A2L785_9BILA</name>
<reference evidence="7 8" key="1">
    <citation type="journal article" date="2017" name="Curr. Biol.">
        <title>Genome architecture and evolution of a unichromosomal asexual nematode.</title>
        <authorList>
            <person name="Fradin H."/>
            <person name="Zegar C."/>
            <person name="Gutwein M."/>
            <person name="Lucas J."/>
            <person name="Kovtun M."/>
            <person name="Corcoran D."/>
            <person name="Baugh L.R."/>
            <person name="Kiontke K."/>
            <person name="Gunsalus K."/>
            <person name="Fitch D.H."/>
            <person name="Piano F."/>
        </authorList>
    </citation>
    <scope>NUCLEOTIDE SEQUENCE [LARGE SCALE GENOMIC DNA]</scope>
    <source>
        <strain evidence="7">PF1309</strain>
    </source>
</reference>
<evidence type="ECO:0000259" key="6">
    <source>
        <dbReference type="PROSITE" id="PS50175"/>
    </source>
</evidence>